<keyword evidence="2" id="KW-0472">Membrane</keyword>
<keyword evidence="2" id="KW-0812">Transmembrane</keyword>
<accession>A0A5J5KYP4</accession>
<evidence type="ECO:0000256" key="1">
    <source>
        <dbReference type="SAM" id="MobiDB-lite"/>
    </source>
</evidence>
<dbReference type="EMBL" id="SZWF01000004">
    <property type="protein sequence ID" value="KAA9394779.1"/>
    <property type="molecule type" value="Genomic_DNA"/>
</dbReference>
<feature type="region of interest" description="Disordered" evidence="1">
    <location>
        <begin position="44"/>
        <end position="81"/>
    </location>
</feature>
<comment type="caution">
    <text evidence="3">The sequence shown here is derived from an EMBL/GenBank/DDBJ whole genome shotgun (WGS) entry which is preliminary data.</text>
</comment>
<dbReference type="Gene3D" id="2.60.40.2880">
    <property type="entry name" value="MmpS1-5, C-terminal soluble domain"/>
    <property type="match status" value="1"/>
</dbReference>
<keyword evidence="4" id="KW-1185">Reference proteome</keyword>
<dbReference type="InterPro" id="IPR038468">
    <property type="entry name" value="MmpS_C"/>
</dbReference>
<reference evidence="3 4" key="1">
    <citation type="submission" date="2019-05" db="EMBL/GenBank/DDBJ databases">
        <title>Kocuria coralli sp. nov., a novel actinobacterium isolated from coral reef seawater.</title>
        <authorList>
            <person name="Li J."/>
        </authorList>
    </citation>
    <scope>NUCLEOTIDE SEQUENCE [LARGE SCALE GENOMIC DNA]</scope>
    <source>
        <strain evidence="3 4">SCSIO 13007</strain>
    </source>
</reference>
<proteinExistence type="predicted"/>
<protein>
    <submittedName>
        <fullName evidence="3">Uncharacterized protein</fullName>
    </submittedName>
</protein>
<dbReference type="RefSeq" id="WP_158033092.1">
    <property type="nucleotide sequence ID" value="NZ_ML708613.1"/>
</dbReference>
<feature type="transmembrane region" description="Helical" evidence="2">
    <location>
        <begin position="20"/>
        <end position="40"/>
    </location>
</feature>
<sequence length="165" mass="16833">MSYNTTPAPKRRTPWKIGCLALVVVAVLILGGCGILVAVVGSGDSGNDTSASTSPTQEENQDSRSTPATEESESAEGAITLGANTTGTTASVGWGELGSLSTVDITGEWTQDVTEGDSTYSVTVQDMSMDESAEVSCSIIIDGETVDEQSATGAASIATCTQPLF</sequence>
<dbReference type="AlphaFoldDB" id="A0A5J5KYP4"/>
<keyword evidence="2" id="KW-1133">Transmembrane helix</keyword>
<gene>
    <name evidence="3" type="ORF">FCK90_04375</name>
</gene>
<feature type="compositionally biased region" description="Polar residues" evidence="1">
    <location>
        <begin position="45"/>
        <end position="58"/>
    </location>
</feature>
<evidence type="ECO:0000313" key="3">
    <source>
        <dbReference type="EMBL" id="KAA9394779.1"/>
    </source>
</evidence>
<evidence type="ECO:0000256" key="2">
    <source>
        <dbReference type="SAM" id="Phobius"/>
    </source>
</evidence>
<organism evidence="3 4">
    <name type="scientific">Kocuria coralli</name>
    <dbReference type="NCBI Taxonomy" id="1461025"/>
    <lineage>
        <taxon>Bacteria</taxon>
        <taxon>Bacillati</taxon>
        <taxon>Actinomycetota</taxon>
        <taxon>Actinomycetes</taxon>
        <taxon>Micrococcales</taxon>
        <taxon>Micrococcaceae</taxon>
        <taxon>Kocuria</taxon>
    </lineage>
</organism>
<dbReference type="Proteomes" id="UP000325957">
    <property type="component" value="Unassembled WGS sequence"/>
</dbReference>
<feature type="compositionally biased region" description="Low complexity" evidence="1">
    <location>
        <begin position="63"/>
        <end position="80"/>
    </location>
</feature>
<evidence type="ECO:0000313" key="4">
    <source>
        <dbReference type="Proteomes" id="UP000325957"/>
    </source>
</evidence>
<name>A0A5J5KYP4_9MICC</name>